<reference evidence="3 4" key="1">
    <citation type="submission" date="2016-11" db="EMBL/GenBank/DDBJ databases">
        <title>Study of marine rhodopsin-containing bacteria.</title>
        <authorList>
            <person name="Yoshizawa S."/>
            <person name="Kumagai Y."/>
            <person name="Kogure K."/>
        </authorList>
    </citation>
    <scope>NUCLEOTIDE SEQUENCE [LARGE SCALE GENOMIC DNA]</scope>
    <source>
        <strain evidence="3 4">SG-29</strain>
    </source>
</reference>
<dbReference type="OrthoDB" id="9784009at2"/>
<dbReference type="PANTHER" id="PTHR43084">
    <property type="entry name" value="PERSULFIDE DIOXYGENASE ETHE1"/>
    <property type="match status" value="1"/>
</dbReference>
<dbReference type="InterPro" id="IPR001763">
    <property type="entry name" value="Rhodanese-like_dom"/>
</dbReference>
<dbReference type="GO" id="GO:0006749">
    <property type="term" value="P:glutathione metabolic process"/>
    <property type="evidence" value="ECO:0007669"/>
    <property type="project" value="InterPro"/>
</dbReference>
<dbReference type="Gene3D" id="3.40.250.10">
    <property type="entry name" value="Rhodanese-like domain"/>
    <property type="match status" value="2"/>
</dbReference>
<comment type="caution">
    <text evidence="3">The sequence shown here is derived from an EMBL/GenBank/DDBJ whole genome shotgun (WGS) entry which is preliminary data.</text>
</comment>
<keyword evidence="4" id="KW-1185">Reference proteome</keyword>
<dbReference type="PROSITE" id="PS50206">
    <property type="entry name" value="RHODANESE_3"/>
    <property type="match status" value="2"/>
</dbReference>
<dbReference type="Pfam" id="PF00581">
    <property type="entry name" value="Rhodanese"/>
    <property type="match status" value="2"/>
</dbReference>
<protein>
    <submittedName>
        <fullName evidence="3">MBL fold metallo-hydrolase</fullName>
    </submittedName>
</protein>
<keyword evidence="3" id="KW-0378">Hydrolase</keyword>
<dbReference type="Gene3D" id="3.60.15.10">
    <property type="entry name" value="Ribonuclease Z/Hydroxyacylglutathione hydrolase-like"/>
    <property type="match status" value="1"/>
</dbReference>
<evidence type="ECO:0000313" key="3">
    <source>
        <dbReference type="EMBL" id="OZC01404.1"/>
    </source>
</evidence>
<dbReference type="InterPro" id="IPR001279">
    <property type="entry name" value="Metallo-B-lactamas"/>
</dbReference>
<accession>A0A259TV00</accession>
<sequence length="487" mass="52230">MLFRQYNDPKLAQYAYLVGCQKTGEALLIDPLRDIDQYVAAAEREGLTITAVAETHIHADFLSGAREFADRHGAKLYLSAEGEDEGWPSAWAKGSDYDVTFLRDGDTFAIGNIDITAVHTPGHTPEHLSYVVVDRGSGATTPIGIATGDFVFVGDLGRPDLLEQAAGMHGVQEDSARTLFQSLPKFRELQDYLQVWPAHGAGSTCGKALGAVPTTTVGYEKLYNASLAAADGGEETFVDAILDGQPEPQMYFARMKRDNRDGVPLLGTLPTPPALTAKELAAKADAGETLVVDTRLDRSGFMAKHIPGALYAPMNKSFNTVVGSLVVDETTPIVLVIEAGHVEEAVRDLVRIGYDNVVGYATPDTLERYVEDGGETASIPEITFEDLARRKDEDGTAVVDVRFASEYAGGHVPGAVNASYTRLPDYETDRIPSGKTLLVHCASGARSAAASAFLAREGYDVAYVNGAFGDYAEDHEVATGSRETVEA</sequence>
<dbReference type="Pfam" id="PF00753">
    <property type="entry name" value="Lactamase_B"/>
    <property type="match status" value="1"/>
</dbReference>
<dbReference type="SMART" id="SM00849">
    <property type="entry name" value="Lactamase_B"/>
    <property type="match status" value="1"/>
</dbReference>
<dbReference type="CDD" id="cd07724">
    <property type="entry name" value="POD-like_MBL-fold"/>
    <property type="match status" value="1"/>
</dbReference>
<dbReference type="InterPro" id="IPR044528">
    <property type="entry name" value="POD-like_MBL-fold"/>
</dbReference>
<dbReference type="GO" id="GO:0046872">
    <property type="term" value="F:metal ion binding"/>
    <property type="evidence" value="ECO:0007669"/>
    <property type="project" value="UniProtKB-KW"/>
</dbReference>
<dbReference type="CDD" id="cd00158">
    <property type="entry name" value="RHOD"/>
    <property type="match status" value="1"/>
</dbReference>
<dbReference type="RefSeq" id="WP_094551490.1">
    <property type="nucleotide sequence ID" value="NZ_MQWB01000010.1"/>
</dbReference>
<evidence type="ECO:0000256" key="1">
    <source>
        <dbReference type="ARBA" id="ARBA00022723"/>
    </source>
</evidence>
<dbReference type="SUPFAM" id="SSF56281">
    <property type="entry name" value="Metallo-hydrolase/oxidoreductase"/>
    <property type="match status" value="1"/>
</dbReference>
<dbReference type="FunFam" id="3.60.15.10:FF:000030">
    <property type="entry name" value="Metallo-beta-lactamase family protein"/>
    <property type="match status" value="1"/>
</dbReference>
<keyword evidence="1" id="KW-0479">Metal-binding</keyword>
<organism evidence="3 4">
    <name type="scientific">Rubricoccus marinus</name>
    <dbReference type="NCBI Taxonomy" id="716817"/>
    <lineage>
        <taxon>Bacteria</taxon>
        <taxon>Pseudomonadati</taxon>
        <taxon>Rhodothermota</taxon>
        <taxon>Rhodothermia</taxon>
        <taxon>Rhodothermales</taxon>
        <taxon>Rubricoccaceae</taxon>
        <taxon>Rubricoccus</taxon>
    </lineage>
</organism>
<proteinExistence type="predicted"/>
<dbReference type="InterPro" id="IPR036866">
    <property type="entry name" value="RibonucZ/Hydroxyglut_hydro"/>
</dbReference>
<dbReference type="InterPro" id="IPR036873">
    <property type="entry name" value="Rhodanese-like_dom_sf"/>
</dbReference>
<evidence type="ECO:0000313" key="4">
    <source>
        <dbReference type="Proteomes" id="UP000216446"/>
    </source>
</evidence>
<dbReference type="InterPro" id="IPR051682">
    <property type="entry name" value="Mito_Persulfide_Diox"/>
</dbReference>
<gene>
    <name evidence="3" type="ORF">BSZ36_17105</name>
</gene>
<dbReference type="InParanoid" id="A0A259TV00"/>
<dbReference type="GO" id="GO:0070813">
    <property type="term" value="P:hydrogen sulfide metabolic process"/>
    <property type="evidence" value="ECO:0007669"/>
    <property type="project" value="TreeGrafter"/>
</dbReference>
<dbReference type="AlphaFoldDB" id="A0A259TV00"/>
<name>A0A259TV00_9BACT</name>
<dbReference type="GO" id="GO:0016787">
    <property type="term" value="F:hydrolase activity"/>
    <property type="evidence" value="ECO:0007669"/>
    <property type="project" value="UniProtKB-KW"/>
</dbReference>
<dbReference type="PANTHER" id="PTHR43084:SF1">
    <property type="entry name" value="PERSULFIDE DIOXYGENASE ETHE1, MITOCHONDRIAL"/>
    <property type="match status" value="1"/>
</dbReference>
<dbReference type="Proteomes" id="UP000216446">
    <property type="component" value="Unassembled WGS sequence"/>
</dbReference>
<dbReference type="GO" id="GO:0050313">
    <property type="term" value="F:sulfur dioxygenase activity"/>
    <property type="evidence" value="ECO:0007669"/>
    <property type="project" value="InterPro"/>
</dbReference>
<dbReference type="EMBL" id="MQWB01000010">
    <property type="protein sequence ID" value="OZC01404.1"/>
    <property type="molecule type" value="Genomic_DNA"/>
</dbReference>
<feature type="domain" description="Rhodanese" evidence="2">
    <location>
        <begin position="392"/>
        <end position="480"/>
    </location>
</feature>
<feature type="domain" description="Rhodanese" evidence="2">
    <location>
        <begin position="285"/>
        <end position="368"/>
    </location>
</feature>
<dbReference type="SUPFAM" id="SSF52821">
    <property type="entry name" value="Rhodanese/Cell cycle control phosphatase"/>
    <property type="match status" value="2"/>
</dbReference>
<evidence type="ECO:0000259" key="2">
    <source>
        <dbReference type="PROSITE" id="PS50206"/>
    </source>
</evidence>
<dbReference type="SMART" id="SM00450">
    <property type="entry name" value="RHOD"/>
    <property type="match status" value="1"/>
</dbReference>